<accession>A0A8K0US84</accession>
<dbReference type="AlphaFoldDB" id="A0A8K0US84"/>
<reference evidence="1" key="1">
    <citation type="journal article" date="2021" name="New Phytol.">
        <title>Evolutionary innovations through gain and loss of genes in the ectomycorrhizal Boletales.</title>
        <authorList>
            <person name="Wu G."/>
            <person name="Miyauchi S."/>
            <person name="Morin E."/>
            <person name="Kuo A."/>
            <person name="Drula E."/>
            <person name="Varga T."/>
            <person name="Kohler A."/>
            <person name="Feng B."/>
            <person name="Cao Y."/>
            <person name="Lipzen A."/>
            <person name="Daum C."/>
            <person name="Hundley H."/>
            <person name="Pangilinan J."/>
            <person name="Johnson J."/>
            <person name="Barry K."/>
            <person name="LaButti K."/>
            <person name="Ng V."/>
            <person name="Ahrendt S."/>
            <person name="Min B."/>
            <person name="Choi I.G."/>
            <person name="Park H."/>
            <person name="Plett J.M."/>
            <person name="Magnuson J."/>
            <person name="Spatafora J.W."/>
            <person name="Nagy L.G."/>
            <person name="Henrissat B."/>
            <person name="Grigoriev I.V."/>
            <person name="Yang Z.L."/>
            <person name="Xu J."/>
            <person name="Martin F.M."/>
        </authorList>
    </citation>
    <scope>NUCLEOTIDE SEQUENCE</scope>
    <source>
        <strain evidence="1">KKN 215</strain>
    </source>
</reference>
<name>A0A8K0US84_9AGAR</name>
<sequence>MAQNFKTFTIYTSTANPRKSLKHPTQIVLTVTPRKQSELFVSQTPLVWKVLEFTAQSDTQHTVVWHEDPAFAVTGRGEQSTHVSVGNSGVLVNVGPSVVWNTAQGRRGIVMARNETRMPQTFSLGAVDEDDVYEGFVRFVSTPYAVSLYFGLPHFMVE</sequence>
<proteinExistence type="predicted"/>
<comment type="caution">
    <text evidence="1">The sequence shown here is derived from an EMBL/GenBank/DDBJ whole genome shotgun (WGS) entry which is preliminary data.</text>
</comment>
<organism evidence="1 2">
    <name type="scientific">Cristinia sonorae</name>
    <dbReference type="NCBI Taxonomy" id="1940300"/>
    <lineage>
        <taxon>Eukaryota</taxon>
        <taxon>Fungi</taxon>
        <taxon>Dikarya</taxon>
        <taxon>Basidiomycota</taxon>
        <taxon>Agaricomycotina</taxon>
        <taxon>Agaricomycetes</taxon>
        <taxon>Agaricomycetidae</taxon>
        <taxon>Agaricales</taxon>
        <taxon>Pleurotineae</taxon>
        <taxon>Stephanosporaceae</taxon>
        <taxon>Cristinia</taxon>
    </lineage>
</organism>
<dbReference type="EMBL" id="JAEVFJ010000012">
    <property type="protein sequence ID" value="KAH8101484.1"/>
    <property type="molecule type" value="Genomic_DNA"/>
</dbReference>
<protein>
    <submittedName>
        <fullName evidence="1">Uncharacterized protein</fullName>
    </submittedName>
</protein>
<gene>
    <name evidence="1" type="ORF">BXZ70DRAFT_933406</name>
</gene>
<dbReference type="Proteomes" id="UP000813824">
    <property type="component" value="Unassembled WGS sequence"/>
</dbReference>
<dbReference type="OrthoDB" id="2790080at2759"/>
<keyword evidence="2" id="KW-1185">Reference proteome</keyword>
<evidence type="ECO:0000313" key="1">
    <source>
        <dbReference type="EMBL" id="KAH8101484.1"/>
    </source>
</evidence>
<evidence type="ECO:0000313" key="2">
    <source>
        <dbReference type="Proteomes" id="UP000813824"/>
    </source>
</evidence>